<sequence>MQNSIFHCNRLVILLFILLIPIFSGCSGFMMGYTKDNAQNRYLLVDSSAESLGYQRLRYMQDYRDSLSGFVREHGAPDFIYEYTTDEGREGARLYYYRKNVTYIFEEATWRPSSFYLKNYRALTDYERQTYKQLKQDG</sequence>
<keyword evidence="1" id="KW-0812">Transmembrane</keyword>
<dbReference type="EMBL" id="CP021425">
    <property type="protein sequence ID" value="ARU59401.1"/>
    <property type="molecule type" value="Genomic_DNA"/>
</dbReference>
<dbReference type="RefSeq" id="WP_087464080.1">
    <property type="nucleotide sequence ID" value="NZ_CP021425.1"/>
</dbReference>
<dbReference type="AlphaFoldDB" id="A0A1Y0IFZ4"/>
<keyword evidence="1" id="KW-0472">Membrane</keyword>
<dbReference type="Proteomes" id="UP000196027">
    <property type="component" value="Chromosome"/>
</dbReference>
<evidence type="ECO:0000313" key="3">
    <source>
        <dbReference type="Proteomes" id="UP000196027"/>
    </source>
</evidence>
<gene>
    <name evidence="2" type="ORF">OLMES_5421</name>
</gene>
<organism evidence="2 3">
    <name type="scientific">Oleiphilus messinensis</name>
    <dbReference type="NCBI Taxonomy" id="141451"/>
    <lineage>
        <taxon>Bacteria</taxon>
        <taxon>Pseudomonadati</taxon>
        <taxon>Pseudomonadota</taxon>
        <taxon>Gammaproteobacteria</taxon>
        <taxon>Oceanospirillales</taxon>
        <taxon>Oleiphilaceae</taxon>
        <taxon>Oleiphilus</taxon>
    </lineage>
</organism>
<proteinExistence type="predicted"/>
<keyword evidence="3" id="KW-1185">Reference proteome</keyword>
<evidence type="ECO:0000256" key="1">
    <source>
        <dbReference type="SAM" id="Phobius"/>
    </source>
</evidence>
<reference evidence="2 3" key="1">
    <citation type="submission" date="2017-05" db="EMBL/GenBank/DDBJ databases">
        <title>Genomic insights into alkan degradation activity of Oleiphilus messinensis.</title>
        <authorList>
            <person name="Kozyavkin S.A."/>
            <person name="Slesarev A.I."/>
            <person name="Golyshin P.N."/>
            <person name="Korzhenkov A."/>
            <person name="Golyshina O.N."/>
            <person name="Toshchakov S.V."/>
        </authorList>
    </citation>
    <scope>NUCLEOTIDE SEQUENCE [LARGE SCALE GENOMIC DNA]</scope>
    <source>
        <strain evidence="2 3">ME102</strain>
    </source>
</reference>
<name>A0A1Y0IFZ4_9GAMM</name>
<dbReference type="OrthoDB" id="9999493at2"/>
<accession>A0A1Y0IFZ4</accession>
<dbReference type="KEGG" id="ome:OLMES_5421"/>
<protein>
    <submittedName>
        <fullName evidence="2">Uncharacterized protein</fullName>
    </submittedName>
</protein>
<keyword evidence="1" id="KW-1133">Transmembrane helix</keyword>
<evidence type="ECO:0000313" key="2">
    <source>
        <dbReference type="EMBL" id="ARU59401.1"/>
    </source>
</evidence>
<feature type="transmembrane region" description="Helical" evidence="1">
    <location>
        <begin position="12"/>
        <end position="33"/>
    </location>
</feature>